<dbReference type="SUPFAM" id="SSF50129">
    <property type="entry name" value="GroES-like"/>
    <property type="match status" value="1"/>
</dbReference>
<evidence type="ECO:0000313" key="3">
    <source>
        <dbReference type="Proteomes" id="UP000214684"/>
    </source>
</evidence>
<dbReference type="InterPro" id="IPR052585">
    <property type="entry name" value="Lipid_raft_assoc_Zn_ADH"/>
</dbReference>
<dbReference type="RefSeq" id="WP_089478121.1">
    <property type="nucleotide sequence ID" value="NZ_MUGS01000004.1"/>
</dbReference>
<dbReference type="OrthoDB" id="9787435at2"/>
<organism evidence="2 3">
    <name type="scientific">Flavobacterium araucananum</name>
    <dbReference type="NCBI Taxonomy" id="946678"/>
    <lineage>
        <taxon>Bacteria</taxon>
        <taxon>Pseudomonadati</taxon>
        <taxon>Bacteroidota</taxon>
        <taxon>Flavobacteriia</taxon>
        <taxon>Flavobacteriales</taxon>
        <taxon>Flavobacteriaceae</taxon>
        <taxon>Flavobacterium</taxon>
    </lineage>
</organism>
<dbReference type="InterPro" id="IPR036291">
    <property type="entry name" value="NAD(P)-bd_dom_sf"/>
</dbReference>
<dbReference type="InterPro" id="IPR020843">
    <property type="entry name" value="ER"/>
</dbReference>
<dbReference type="Pfam" id="PF00107">
    <property type="entry name" value="ADH_zinc_N"/>
    <property type="match status" value="1"/>
</dbReference>
<reference evidence="2 3" key="1">
    <citation type="submission" date="2016-11" db="EMBL/GenBank/DDBJ databases">
        <title>Whole genomes of Flavobacteriaceae.</title>
        <authorList>
            <person name="Stine C."/>
            <person name="Li C."/>
            <person name="Tadesse D."/>
        </authorList>
    </citation>
    <scope>NUCLEOTIDE SEQUENCE [LARGE SCALE GENOMIC DNA]</scope>
    <source>
        <strain evidence="2 3">DSM 24704</strain>
    </source>
</reference>
<dbReference type="SUPFAM" id="SSF51735">
    <property type="entry name" value="NAD(P)-binding Rossmann-fold domains"/>
    <property type="match status" value="1"/>
</dbReference>
<dbReference type="EMBL" id="MUGS01000004">
    <property type="protein sequence ID" value="OXG09034.1"/>
    <property type="molecule type" value="Genomic_DNA"/>
</dbReference>
<proteinExistence type="predicted"/>
<dbReference type="InterPro" id="IPR011032">
    <property type="entry name" value="GroES-like_sf"/>
</dbReference>
<dbReference type="Proteomes" id="UP000214684">
    <property type="component" value="Unassembled WGS sequence"/>
</dbReference>
<dbReference type="PANTHER" id="PTHR43482">
    <property type="entry name" value="PROTEIN AST1-RELATED"/>
    <property type="match status" value="1"/>
</dbReference>
<dbReference type="SMART" id="SM00829">
    <property type="entry name" value="PKS_ER"/>
    <property type="match status" value="1"/>
</dbReference>
<dbReference type="Gene3D" id="3.40.50.720">
    <property type="entry name" value="NAD(P)-binding Rossmann-like Domain"/>
    <property type="match status" value="1"/>
</dbReference>
<comment type="caution">
    <text evidence="2">The sequence shown here is derived from an EMBL/GenBank/DDBJ whole genome shotgun (WGS) entry which is preliminary data.</text>
</comment>
<dbReference type="AlphaFoldDB" id="A0A227PI14"/>
<dbReference type="CDD" id="cd05289">
    <property type="entry name" value="MDR_like_2"/>
    <property type="match status" value="1"/>
</dbReference>
<keyword evidence="3" id="KW-1185">Reference proteome</keyword>
<dbReference type="InterPro" id="IPR013154">
    <property type="entry name" value="ADH-like_N"/>
</dbReference>
<dbReference type="PANTHER" id="PTHR43482:SF1">
    <property type="entry name" value="PROTEIN AST1-RELATED"/>
    <property type="match status" value="1"/>
</dbReference>
<name>A0A227PI14_9FLAO</name>
<gene>
    <name evidence="2" type="ORF">B0A64_03300</name>
</gene>
<dbReference type="InterPro" id="IPR013149">
    <property type="entry name" value="ADH-like_C"/>
</dbReference>
<protein>
    <submittedName>
        <fullName evidence="2">Alcohol dehydrogenase</fullName>
    </submittedName>
</protein>
<evidence type="ECO:0000313" key="2">
    <source>
        <dbReference type="EMBL" id="OXG09034.1"/>
    </source>
</evidence>
<dbReference type="GO" id="GO:0016491">
    <property type="term" value="F:oxidoreductase activity"/>
    <property type="evidence" value="ECO:0007669"/>
    <property type="project" value="InterPro"/>
</dbReference>
<evidence type="ECO:0000259" key="1">
    <source>
        <dbReference type="SMART" id="SM00829"/>
    </source>
</evidence>
<dbReference type="Gene3D" id="3.90.180.10">
    <property type="entry name" value="Medium-chain alcohol dehydrogenases, catalytic domain"/>
    <property type="match status" value="1"/>
</dbReference>
<feature type="domain" description="Enoyl reductase (ER)" evidence="1">
    <location>
        <begin position="7"/>
        <end position="326"/>
    </location>
</feature>
<dbReference type="Pfam" id="PF08240">
    <property type="entry name" value="ADH_N"/>
    <property type="match status" value="1"/>
</dbReference>
<accession>A0A227PI14</accession>
<sequence>MKAIVLHQDGNFNLEEVSIPKPIAHQVQVKITAAGFNPIDYQMTQNAMERKLLHSPILGREFCGVVSAVGEKVIDFKIGDTVFCGSGSMGSNGTYAEYICVPEEILVHAPDTISPEQAAAIPSVGLTALQSVSRMKANAKNTIFITGAAGGVGSMLLKLLLANGNHNLIVTAGNETSIASLLELGIKQGQIINYKKEPVYETALSLNNEERFDFVVDLVGNEIAVTAAKLLKTNGTFVDVTNFLTADSREVLFSNGATILNISNYAYGLEQRYDYYKHGLTQLSKLVQEKLITPPTIEIIGDLEVATVLKAHAMLRENKTNGKKLIMQINPL</sequence>